<proteinExistence type="predicted"/>
<gene>
    <name evidence="1" type="ORF">LSAT_V11C300128650</name>
</gene>
<comment type="caution">
    <text evidence="1">The sequence shown here is derived from an EMBL/GenBank/DDBJ whole genome shotgun (WGS) entry which is preliminary data.</text>
</comment>
<evidence type="ECO:0008006" key="3">
    <source>
        <dbReference type="Google" id="ProtNLM"/>
    </source>
</evidence>
<reference evidence="1 2" key="1">
    <citation type="journal article" date="2017" name="Nat. Commun.">
        <title>Genome assembly with in vitro proximity ligation data and whole-genome triplication in lettuce.</title>
        <authorList>
            <person name="Reyes-Chin-Wo S."/>
            <person name="Wang Z."/>
            <person name="Yang X."/>
            <person name="Kozik A."/>
            <person name="Arikit S."/>
            <person name="Song C."/>
            <person name="Xia L."/>
            <person name="Froenicke L."/>
            <person name="Lavelle D.O."/>
            <person name="Truco M.J."/>
            <person name="Xia R."/>
            <person name="Zhu S."/>
            <person name="Xu C."/>
            <person name="Xu H."/>
            <person name="Xu X."/>
            <person name="Cox K."/>
            <person name="Korf I."/>
            <person name="Meyers B.C."/>
            <person name="Michelmore R.W."/>
        </authorList>
    </citation>
    <scope>NUCLEOTIDE SEQUENCE [LARGE SCALE GENOMIC DNA]</scope>
    <source>
        <strain evidence="2">cv. Salinas</strain>
        <tissue evidence="1">Seedlings</tissue>
    </source>
</reference>
<keyword evidence="2" id="KW-1185">Reference proteome</keyword>
<dbReference type="PANTHER" id="PTHR33116">
    <property type="entry name" value="REVERSE TRANSCRIPTASE ZINC-BINDING DOMAIN-CONTAINING PROTEIN-RELATED-RELATED"/>
    <property type="match status" value="1"/>
</dbReference>
<organism evidence="1 2">
    <name type="scientific">Lactuca sativa</name>
    <name type="common">Garden lettuce</name>
    <dbReference type="NCBI Taxonomy" id="4236"/>
    <lineage>
        <taxon>Eukaryota</taxon>
        <taxon>Viridiplantae</taxon>
        <taxon>Streptophyta</taxon>
        <taxon>Embryophyta</taxon>
        <taxon>Tracheophyta</taxon>
        <taxon>Spermatophyta</taxon>
        <taxon>Magnoliopsida</taxon>
        <taxon>eudicotyledons</taxon>
        <taxon>Gunneridae</taxon>
        <taxon>Pentapetalae</taxon>
        <taxon>asterids</taxon>
        <taxon>campanulids</taxon>
        <taxon>Asterales</taxon>
        <taxon>Asteraceae</taxon>
        <taxon>Cichorioideae</taxon>
        <taxon>Cichorieae</taxon>
        <taxon>Lactucinae</taxon>
        <taxon>Lactuca</taxon>
    </lineage>
</organism>
<protein>
    <recommendedName>
        <fullName evidence="3">Reverse transcriptase domain-containing protein</fullName>
    </recommendedName>
</protein>
<dbReference type="Proteomes" id="UP000235145">
    <property type="component" value="Unassembled WGS sequence"/>
</dbReference>
<evidence type="ECO:0000313" key="1">
    <source>
        <dbReference type="EMBL" id="KAJ0216649.1"/>
    </source>
</evidence>
<dbReference type="AlphaFoldDB" id="A0A9R1XP03"/>
<dbReference type="EMBL" id="NBSK02000003">
    <property type="protein sequence ID" value="KAJ0216649.1"/>
    <property type="molecule type" value="Genomic_DNA"/>
</dbReference>
<name>A0A9R1XP03_LACSA</name>
<evidence type="ECO:0000313" key="2">
    <source>
        <dbReference type="Proteomes" id="UP000235145"/>
    </source>
</evidence>
<accession>A0A9R1XP03</accession>
<sequence>MQEVMNFLFAKNKVGFIDVSIKKLEKADADYMAWMLKSGTFPDHAPVVLKPSYQDFGPPSFRFFNSWMLRDGFNEEFENAWNSFMGFGSPDMFIKARLKHVKNCIRKWRQVDSNDELKLLLNSKTKVAELESIAEFRCKTKISELEQFAKLDMQQKAKVKWLTDGDENTAFFHGSVKSKNRKNRIHGIYINGVWCSDPIEIKKEVHDLFASKFHEEWPDRPKLISNLFKSLSSEHVRLLDASFTLEEVKHAVWSCGGEKAPGPDGYTFKILRSKWDLIKYDVFRFVKHFESHGSLAHGCNSLFITLIPKVKDPLHLGDYRPINLIGCLYKIIAKLLASRLKLVVGTVIDEVQSAYIKGRWPSATIGGNGFMDVYRPLKYQFWLMEHPPNNSLLRKGLSIAVKSAYQQSLFKGIQLPNNGPCLTHLLYVDDAIFIGKWDKGCIKNLARILKCFHISSGLKVNFHKSRLFGIRVTEDELEEQAKILGCLKGVFPFSYLGVPVGANLSQKKNWRPIIEKFQSRLSLWKAKTLSFAGRLTLVKSVLNSLPTYYFSLFRAPHGVIEDLEKLRRKFLWGGDDSRKIHWVSWPKIIMDKKEGGLGVGSLMAQNLALLTKWFWRLKIEPRSLWKECIMSIHNLSRKPFNYMVKQSIRGVWCNISKAIKSLHDVNTNCHSLFSPVPGTNTQFLFWLDHWCGSNIFKNKFPLLYELESVKKCYVTERVANESFTWSWKSSLRGEAVLSEFVEICSILNNIRLTPVSLGLKFNLNLDGMYTVNMMRRCIDATGIPHNGLIVEWSRIIPLKVKCFV</sequence>
<dbReference type="PANTHER" id="PTHR33116:SF79">
    <property type="entry name" value="REVERSE TRANSCRIPTASE DOMAIN, ZINC FINGER, CCHC-TYPE-RELATED"/>
    <property type="match status" value="1"/>
</dbReference>